<reference evidence="5 6" key="1">
    <citation type="submission" date="2023-01" db="EMBL/GenBank/DDBJ databases">
        <title>Trichodesmium-associated heterotrophic epibiont bacteria.</title>
        <authorList>
            <person name="Cleveland C.S."/>
            <person name="Webb E.A."/>
        </authorList>
    </citation>
    <scope>NUCLEOTIDE SEQUENCE [LARGE SCALE GENOMIC DNA]</scope>
    <source>
        <strain evidence="5 6">USCH2</strain>
    </source>
</reference>
<dbReference type="PROSITE" id="PS50113">
    <property type="entry name" value="PAC"/>
    <property type="match status" value="1"/>
</dbReference>
<dbReference type="PROSITE" id="PS50887">
    <property type="entry name" value="GGDEF"/>
    <property type="match status" value="1"/>
</dbReference>
<dbReference type="SUPFAM" id="SSF55073">
    <property type="entry name" value="Nucleotide cyclase"/>
    <property type="match status" value="1"/>
</dbReference>
<comment type="caution">
    <text evidence="5">The sequence shown here is derived from an EMBL/GenBank/DDBJ whole genome shotgun (WGS) entry which is preliminary data.</text>
</comment>
<feature type="domain" description="EAL" evidence="3">
    <location>
        <begin position="1251"/>
        <end position="1503"/>
    </location>
</feature>
<protein>
    <submittedName>
        <fullName evidence="5">EAL domain-containing protein</fullName>
    </submittedName>
</protein>
<dbReference type="Gene3D" id="3.30.450.20">
    <property type="entry name" value="PAS domain"/>
    <property type="match status" value="2"/>
</dbReference>
<dbReference type="InterPro" id="IPR015943">
    <property type="entry name" value="WD40/YVTN_repeat-like_dom_sf"/>
</dbReference>
<dbReference type="SMART" id="SM00267">
    <property type="entry name" value="GGDEF"/>
    <property type="match status" value="1"/>
</dbReference>
<feature type="transmembrane region" description="Helical" evidence="1">
    <location>
        <begin position="784"/>
        <end position="806"/>
    </location>
</feature>
<evidence type="ECO:0000256" key="1">
    <source>
        <dbReference type="SAM" id="Phobius"/>
    </source>
</evidence>
<dbReference type="Gene3D" id="2.130.10.10">
    <property type="entry name" value="YVTN repeat-like/Quinoprotein amine dehydrogenase"/>
    <property type="match status" value="2"/>
</dbReference>
<name>A0ABU8SW93_9GAMM</name>
<dbReference type="InterPro" id="IPR011047">
    <property type="entry name" value="Quinoprotein_ADH-like_sf"/>
</dbReference>
<dbReference type="SUPFAM" id="SSF141868">
    <property type="entry name" value="EAL domain-like"/>
    <property type="match status" value="1"/>
</dbReference>
<organism evidence="5 6">
    <name type="scientific">Pseudoalteromonas lipolytica</name>
    <dbReference type="NCBI Taxonomy" id="570156"/>
    <lineage>
        <taxon>Bacteria</taxon>
        <taxon>Pseudomonadati</taxon>
        <taxon>Pseudomonadota</taxon>
        <taxon>Gammaproteobacteria</taxon>
        <taxon>Alteromonadales</taxon>
        <taxon>Pseudoalteromonadaceae</taxon>
        <taxon>Pseudoalteromonas</taxon>
    </lineage>
</organism>
<sequence length="1511" mass="171679">MPKLFLLIFNLLFFTLTFLVNAQNYALQMQRISTDEGLTQGSVTKIVQDDLGFIWVGTYQGLNRYDGYQVAAFAGEYMLDQRQITFMTKTSDGKIFVSTEFSGAYFINPKTLSVEKVYSGKLTPEDVYFSPILALEEDDSHFFFAINHHLYSYHKQTKKFLHEFSIDKQDDFIRALALHDNFLYIGTTAGLFSKNLVDDHVSRIELADENKLNNDNKNAKFLHLDPQLGLLVGTVEGMYNIPFNADKLLAVDKTKLLVPELNIWDFASSKFGEYIVTEKGLFEFNRETLSAEFILSYEQSKFLMTDNTIVDVMIDKTGLLWLASRSQGVFTWSTLARRFKHIESTSTSANVNNSVWAVLQDSENIIWIGTENGMLKYNQLTNSISPYLVNDDIKAFHGEHAVYGIAQAEIEPSERFLWLMKYRGLALFDKNSGDLVPLKGTKEVINILENEPSWGFHALGSDQFAFITQENFYRYNGKTGELRTIKGLKEQVDIINAHSFLKPLSSHPNDYLLSMSGHLYRYNEQTEKLTLVYQVENFNPLTFSVIDDWVIDHNDTLWLASSNEGLIAVDSHSYAVKHRLGTQSGLNAKSVYGLQIDRFGFLWASSQNGLYRIDLSSRSVNSYFIRDGLSANEFNVDADATLDNGQIGFGSTRGLLLIAPEDFLTSPTELDAINTEITHVSLLSRELNYHPYKYINNPLQMTAEDIGLEVSFSNFDTINKDKTTYKVTLEGPTSLNYDKLTTNKVFFTKLPPGQYILSVASNSESSKVSSATRQLQFNIAYAPWSSPVAITGYVLLIFAILFFFFWQYRARQQVLNKAHADVVKSQQQTELALSSNKSGVWEANLSQQTLLNNRFVTELGYHKSNESLALIEFLDFIHPADRSAYLNHWNAFAKQSNQEQWNITYRLNHQNGKWLWYQDIGRVVEVDEANKPIKVTGIYTNITEQRANALQASVLGEAFSQINDWLLILDSQLKPFSANTSFSDTFAITGNITDLTIKDFVRTIGRAQFLRYINVLKTLKPKQNWKTEAYIHTQKNPSHPVHISVTAVAKDNQAISHYVIVISDLTEQKRAEDELRYLANYDPLTGLPNRSLMHSKINNCINHSKKHNKLAALLFIDLDKFKPVNDSFGHAVGDQLLCNITQRVSLLLPNNATVGRQSGDEFLVLVKDLHSPQTLSELVKQLTQELANKVIIDDFSINISASIGVALYPFDAKTADELIRNSDIAMMHAKQSGRNNFKYFTEQMNNQLTKKLLLENALKDAFKDDELFNNYQPIVNAKTKQINGVELLMRWKTEQGFISPAEFIPIAEEIGLIDVLTEQALNRALTELQPILRSNPRFYLSLNVSPTHILKANLTERLLLILNNFRIKPAQLRLEITENTLLEDKDKASKQLRKLKNAGFKLLLDDFGTGYSSLTYLSQFPIDVIKIDQSFVRNIGHDRSNESIIKTIHALSANLGLYCIAEGVETTEQIKFLQHIGCDDFQGYYFAKPMLSEDLLAEQNLQSIVARLKEL</sequence>
<dbReference type="InterPro" id="IPR000700">
    <property type="entry name" value="PAS-assoc_C"/>
</dbReference>
<dbReference type="PROSITE" id="PS50883">
    <property type="entry name" value="EAL"/>
    <property type="match status" value="1"/>
</dbReference>
<dbReference type="InterPro" id="IPR013655">
    <property type="entry name" value="PAS_fold_3"/>
</dbReference>
<dbReference type="InterPro" id="IPR052155">
    <property type="entry name" value="Biofilm_reg_signaling"/>
</dbReference>
<dbReference type="CDD" id="cd01948">
    <property type="entry name" value="EAL"/>
    <property type="match status" value="1"/>
</dbReference>
<dbReference type="Pfam" id="PF07494">
    <property type="entry name" value="Reg_prop"/>
    <property type="match status" value="1"/>
</dbReference>
<keyword evidence="1" id="KW-1133">Transmembrane helix</keyword>
<dbReference type="Gene3D" id="3.30.70.270">
    <property type="match status" value="1"/>
</dbReference>
<dbReference type="RefSeq" id="WP_339981243.1">
    <property type="nucleotide sequence ID" value="NZ_JAQPZS010000014.1"/>
</dbReference>
<dbReference type="PANTHER" id="PTHR44757">
    <property type="entry name" value="DIGUANYLATE CYCLASE DGCP"/>
    <property type="match status" value="1"/>
</dbReference>
<dbReference type="Pfam" id="PF00563">
    <property type="entry name" value="EAL"/>
    <property type="match status" value="1"/>
</dbReference>
<gene>
    <name evidence="5" type="ORF">PQI24_14730</name>
</gene>
<dbReference type="SMART" id="SM00052">
    <property type="entry name" value="EAL"/>
    <property type="match status" value="1"/>
</dbReference>
<dbReference type="InterPro" id="IPR000160">
    <property type="entry name" value="GGDEF_dom"/>
</dbReference>
<feature type="domain" description="PAC" evidence="2">
    <location>
        <begin position="1025"/>
        <end position="1077"/>
    </location>
</feature>
<dbReference type="InterPro" id="IPR013783">
    <property type="entry name" value="Ig-like_fold"/>
</dbReference>
<evidence type="ECO:0000259" key="3">
    <source>
        <dbReference type="PROSITE" id="PS50883"/>
    </source>
</evidence>
<dbReference type="SUPFAM" id="SSF50998">
    <property type="entry name" value="Quinoprotein alcohol dehydrogenase-like"/>
    <property type="match status" value="1"/>
</dbReference>
<evidence type="ECO:0000313" key="6">
    <source>
        <dbReference type="Proteomes" id="UP001377972"/>
    </source>
</evidence>
<evidence type="ECO:0000313" key="5">
    <source>
        <dbReference type="EMBL" id="MEJ6497297.1"/>
    </source>
</evidence>
<dbReference type="InterPro" id="IPR011110">
    <property type="entry name" value="Reg_prop"/>
</dbReference>
<dbReference type="InterPro" id="IPR035919">
    <property type="entry name" value="EAL_sf"/>
</dbReference>
<dbReference type="Gene3D" id="2.60.40.10">
    <property type="entry name" value="Immunoglobulins"/>
    <property type="match status" value="1"/>
</dbReference>
<keyword evidence="1" id="KW-0472">Membrane</keyword>
<dbReference type="InterPro" id="IPR029787">
    <property type="entry name" value="Nucleotide_cyclase"/>
</dbReference>
<keyword evidence="1" id="KW-0812">Transmembrane</keyword>
<dbReference type="Pfam" id="PF00990">
    <property type="entry name" value="GGDEF"/>
    <property type="match status" value="1"/>
</dbReference>
<dbReference type="SUPFAM" id="SSF55785">
    <property type="entry name" value="PYP-like sensor domain (PAS domain)"/>
    <property type="match status" value="2"/>
</dbReference>
<evidence type="ECO:0000259" key="4">
    <source>
        <dbReference type="PROSITE" id="PS50887"/>
    </source>
</evidence>
<feature type="domain" description="GGDEF" evidence="4">
    <location>
        <begin position="1109"/>
        <end position="1242"/>
    </location>
</feature>
<dbReference type="Pfam" id="PF08447">
    <property type="entry name" value="PAS_3"/>
    <property type="match status" value="1"/>
</dbReference>
<dbReference type="NCBIfam" id="TIGR00254">
    <property type="entry name" value="GGDEF"/>
    <property type="match status" value="1"/>
</dbReference>
<dbReference type="InterPro" id="IPR035965">
    <property type="entry name" value="PAS-like_dom_sf"/>
</dbReference>
<accession>A0ABU8SW93</accession>
<dbReference type="Proteomes" id="UP001377972">
    <property type="component" value="Unassembled WGS sequence"/>
</dbReference>
<dbReference type="CDD" id="cd01949">
    <property type="entry name" value="GGDEF"/>
    <property type="match status" value="1"/>
</dbReference>
<dbReference type="Gene3D" id="3.20.20.450">
    <property type="entry name" value="EAL domain"/>
    <property type="match status" value="1"/>
</dbReference>
<keyword evidence="6" id="KW-1185">Reference proteome</keyword>
<dbReference type="EMBL" id="JAQPZS010000014">
    <property type="protein sequence ID" value="MEJ6497297.1"/>
    <property type="molecule type" value="Genomic_DNA"/>
</dbReference>
<dbReference type="PANTHER" id="PTHR44757:SF2">
    <property type="entry name" value="BIOFILM ARCHITECTURE MAINTENANCE PROTEIN MBAA"/>
    <property type="match status" value="1"/>
</dbReference>
<dbReference type="InterPro" id="IPR043128">
    <property type="entry name" value="Rev_trsase/Diguanyl_cyclase"/>
</dbReference>
<proteinExistence type="predicted"/>
<dbReference type="InterPro" id="IPR001633">
    <property type="entry name" value="EAL_dom"/>
</dbReference>
<evidence type="ECO:0000259" key="2">
    <source>
        <dbReference type="PROSITE" id="PS50113"/>
    </source>
</evidence>